<name>A0A382M5B7_9ZZZZ</name>
<dbReference type="GO" id="GO:0019752">
    <property type="term" value="P:carboxylic acid metabolic process"/>
    <property type="evidence" value="ECO:0007669"/>
    <property type="project" value="UniProtKB-ARBA"/>
</dbReference>
<dbReference type="AlphaFoldDB" id="A0A382M5B7"/>
<dbReference type="Gene3D" id="3.40.50.720">
    <property type="entry name" value="NAD(P)-binding Rossmann-like Domain"/>
    <property type="match status" value="1"/>
</dbReference>
<proteinExistence type="inferred from homology"/>
<dbReference type="FunFam" id="3.40.50.720:FF:000311">
    <property type="entry name" value="Ornithine cyclodeaminase"/>
    <property type="match status" value="1"/>
</dbReference>
<protein>
    <recommendedName>
        <fullName evidence="3">Ornithine cyclodeaminase</fullName>
    </recommendedName>
</protein>
<dbReference type="PANTHER" id="PTHR13812">
    <property type="entry name" value="KETIMINE REDUCTASE MU-CRYSTALLIN"/>
    <property type="match status" value="1"/>
</dbReference>
<evidence type="ECO:0000256" key="1">
    <source>
        <dbReference type="ARBA" id="ARBA00008903"/>
    </source>
</evidence>
<feature type="non-terminal residue" evidence="2">
    <location>
        <position position="303"/>
    </location>
</feature>
<dbReference type="InterPro" id="IPR023401">
    <property type="entry name" value="ODC_N"/>
</dbReference>
<evidence type="ECO:0000313" key="2">
    <source>
        <dbReference type="EMBL" id="SVC43880.1"/>
    </source>
</evidence>
<reference evidence="2" key="1">
    <citation type="submission" date="2018-05" db="EMBL/GenBank/DDBJ databases">
        <authorList>
            <person name="Lanie J.A."/>
            <person name="Ng W.-L."/>
            <person name="Kazmierczak K.M."/>
            <person name="Andrzejewski T.M."/>
            <person name="Davidsen T.M."/>
            <person name="Wayne K.J."/>
            <person name="Tettelin H."/>
            <person name="Glass J.I."/>
            <person name="Rusch D."/>
            <person name="Podicherti R."/>
            <person name="Tsui H.-C.T."/>
            <person name="Winkler M.E."/>
        </authorList>
    </citation>
    <scope>NUCLEOTIDE SEQUENCE</scope>
</reference>
<comment type="similarity">
    <text evidence="1">Belongs to the ornithine cyclodeaminase/mu-crystallin family.</text>
</comment>
<dbReference type="Pfam" id="PF02423">
    <property type="entry name" value="OCD_Mu_crystall"/>
    <property type="match status" value="1"/>
</dbReference>
<dbReference type="GO" id="GO:0005737">
    <property type="term" value="C:cytoplasm"/>
    <property type="evidence" value="ECO:0007669"/>
    <property type="project" value="TreeGrafter"/>
</dbReference>
<dbReference type="EMBL" id="UINC01091255">
    <property type="protein sequence ID" value="SVC43880.1"/>
    <property type="molecule type" value="Genomic_DNA"/>
</dbReference>
<dbReference type="PIRSF" id="PIRSF001439">
    <property type="entry name" value="CryM"/>
    <property type="match status" value="1"/>
</dbReference>
<dbReference type="InterPro" id="IPR036291">
    <property type="entry name" value="NAD(P)-bd_dom_sf"/>
</dbReference>
<dbReference type="Gene3D" id="3.30.1780.10">
    <property type="entry name" value="ornithine cyclodeaminase, domain 1"/>
    <property type="match status" value="1"/>
</dbReference>
<evidence type="ECO:0008006" key="3">
    <source>
        <dbReference type="Google" id="ProtNLM"/>
    </source>
</evidence>
<dbReference type="SUPFAM" id="SSF51735">
    <property type="entry name" value="NAD(P)-binding Rossmann-fold domains"/>
    <property type="match status" value="1"/>
</dbReference>
<dbReference type="GO" id="GO:0016491">
    <property type="term" value="F:oxidoreductase activity"/>
    <property type="evidence" value="ECO:0007669"/>
    <property type="project" value="UniProtKB-ARBA"/>
</dbReference>
<dbReference type="InterPro" id="IPR003462">
    <property type="entry name" value="ODC_Mu_crystall"/>
</dbReference>
<accession>A0A382M5B7</accession>
<dbReference type="PANTHER" id="PTHR13812:SF19">
    <property type="entry name" value="KETIMINE REDUCTASE MU-CRYSTALLIN"/>
    <property type="match status" value="1"/>
</dbReference>
<sequence length="303" mass="32641">MLSISKDEIRSIVPMADAILSMRKAFSDFSSGLVIVPDRMSMEIDGKNATVLLMSAYRNKGKYFITKVVTVYQNTISNRSALISAYVNVFDASNGDIVATLDGDTVTSLRTGAASGLATTLLAKKDATVAAIFGTGVQAHTQVEAIISSRPIERVFVYSRDIGSAKKFSKYISETYFVNANPGESDDLSLADIICTATPSTKSLFRHQDLKEGVHINAIGSFKPVMREIPPETIVTAKVVVDSISACKKEAGDLIMAAKEKQWSFDNIYSEIGKIASGKISGRSNDNEVTIFKSVGLGIQDLA</sequence>
<gene>
    <name evidence="2" type="ORF">METZ01_LOCUS296734</name>
</gene>
<organism evidence="2">
    <name type="scientific">marine metagenome</name>
    <dbReference type="NCBI Taxonomy" id="408172"/>
    <lineage>
        <taxon>unclassified sequences</taxon>
        <taxon>metagenomes</taxon>
        <taxon>ecological metagenomes</taxon>
    </lineage>
</organism>